<accession>A0A828NQP9</accession>
<organism evidence="2 3">
    <name type="scientific">Escherichia coli</name>
    <dbReference type="NCBI Taxonomy" id="562"/>
    <lineage>
        <taxon>Bacteria</taxon>
        <taxon>Pseudomonadati</taxon>
        <taxon>Pseudomonadota</taxon>
        <taxon>Gammaproteobacteria</taxon>
        <taxon>Enterobacterales</taxon>
        <taxon>Enterobacteriaceae</taxon>
        <taxon>Escherichia</taxon>
    </lineage>
</organism>
<reference evidence="2 3" key="1">
    <citation type="submission" date="2020-02" db="EMBL/GenBank/DDBJ databases">
        <authorList>
            <consortium name="PulseNet: The National Subtyping Network for Foodborne Disease Surveillance"/>
            <person name="Tarr C.L."/>
            <person name="Trees E."/>
            <person name="Katz L.S."/>
            <person name="Carleton-Romer H.A."/>
            <person name="Stroika S."/>
            <person name="Kucerova Z."/>
            <person name="Roache K.F."/>
            <person name="Sabol A.L."/>
            <person name="Besser J."/>
            <person name="Gerner-Smidt P."/>
        </authorList>
    </citation>
    <scope>NUCLEOTIDE SEQUENCE [LARGE SCALE GENOMIC DNA]</scope>
    <source>
        <strain evidence="2 3">PNUSAE002719</strain>
    </source>
</reference>
<gene>
    <name evidence="2" type="ORF">A5U30_001794</name>
</gene>
<sequence length="72" mass="8436">MNTKDKSTVEILIEYRQLTLRKIIEQQREKSRQPVAQTESPQPAPQALKFSIEDFLSRRPRRIKSSKNSPPD</sequence>
<proteinExistence type="predicted"/>
<evidence type="ECO:0000256" key="1">
    <source>
        <dbReference type="SAM" id="MobiDB-lite"/>
    </source>
</evidence>
<evidence type="ECO:0000313" key="2">
    <source>
        <dbReference type="EMBL" id="EFM8154198.1"/>
    </source>
</evidence>
<name>A0A828NQP9_ECOLX</name>
<protein>
    <submittedName>
        <fullName evidence="2">Uncharacterized protein</fullName>
    </submittedName>
</protein>
<evidence type="ECO:0000313" key="3">
    <source>
        <dbReference type="Proteomes" id="UP000555763"/>
    </source>
</evidence>
<dbReference type="EMBL" id="AATLZG010000010">
    <property type="protein sequence ID" value="EFM8154198.1"/>
    <property type="molecule type" value="Genomic_DNA"/>
</dbReference>
<feature type="region of interest" description="Disordered" evidence="1">
    <location>
        <begin position="27"/>
        <end position="48"/>
    </location>
</feature>
<dbReference type="RefSeq" id="WP_216691090.1">
    <property type="nucleotide sequence ID" value="NZ_JAHMAA010000001.1"/>
</dbReference>
<comment type="caution">
    <text evidence="2">The sequence shown here is derived from an EMBL/GenBank/DDBJ whole genome shotgun (WGS) entry which is preliminary data.</text>
</comment>
<dbReference type="AlphaFoldDB" id="A0A828NQP9"/>
<dbReference type="Proteomes" id="UP000555763">
    <property type="component" value="Unassembled WGS sequence"/>
</dbReference>